<feature type="region of interest" description="Disordered" evidence="1">
    <location>
        <begin position="64"/>
        <end position="89"/>
    </location>
</feature>
<reference evidence="4" key="1">
    <citation type="submission" date="2017-09" db="EMBL/GenBank/DDBJ databases">
        <title>Depth-based differentiation of microbial function through sediment-hosted aquifers and enrichment of novel symbionts in the deep terrestrial subsurface.</title>
        <authorList>
            <person name="Probst A.J."/>
            <person name="Ladd B."/>
            <person name="Jarett J.K."/>
            <person name="Geller-Mcgrath D.E."/>
            <person name="Sieber C.M.K."/>
            <person name="Emerson J.B."/>
            <person name="Anantharaman K."/>
            <person name="Thomas B.C."/>
            <person name="Malmstrom R."/>
            <person name="Stieglmeier M."/>
            <person name="Klingl A."/>
            <person name="Woyke T."/>
            <person name="Ryan C.M."/>
            <person name="Banfield J.F."/>
        </authorList>
    </citation>
    <scope>NUCLEOTIDE SEQUENCE [LARGE SCALE GENOMIC DNA]</scope>
</reference>
<gene>
    <name evidence="3" type="ORF">COT81_05240</name>
</gene>
<evidence type="ECO:0000313" key="4">
    <source>
        <dbReference type="Proteomes" id="UP000230935"/>
    </source>
</evidence>
<sequence>MFYIHLIQSKKNSSKLYVGSTNNLKWRLSEHNNKKVCSTLKHSPWKLIYSEAFLSEKDARLKEQKLKHHDKGKPELKKRLSNSLEKSAG</sequence>
<dbReference type="Proteomes" id="UP000230935">
    <property type="component" value="Unassembled WGS sequence"/>
</dbReference>
<evidence type="ECO:0000256" key="1">
    <source>
        <dbReference type="SAM" id="MobiDB-lite"/>
    </source>
</evidence>
<dbReference type="PROSITE" id="PS50164">
    <property type="entry name" value="GIY_YIG"/>
    <property type="match status" value="1"/>
</dbReference>
<organism evidence="3 4">
    <name type="scientific">Candidatus Buchananbacteria bacterium CG10_big_fil_rev_8_21_14_0_10_42_9</name>
    <dbReference type="NCBI Taxonomy" id="1974526"/>
    <lineage>
        <taxon>Bacteria</taxon>
        <taxon>Candidatus Buchananiibacteriota</taxon>
    </lineage>
</organism>
<dbReference type="InterPro" id="IPR000305">
    <property type="entry name" value="GIY-YIG_endonuc"/>
</dbReference>
<proteinExistence type="predicted"/>
<protein>
    <submittedName>
        <fullName evidence="3">Excinuclease ABC subunit C</fullName>
    </submittedName>
</protein>
<comment type="caution">
    <text evidence="3">The sequence shown here is derived from an EMBL/GenBank/DDBJ whole genome shotgun (WGS) entry which is preliminary data.</text>
</comment>
<dbReference type="Gene3D" id="3.40.1440.10">
    <property type="entry name" value="GIY-YIG endonuclease"/>
    <property type="match status" value="1"/>
</dbReference>
<dbReference type="Pfam" id="PF01541">
    <property type="entry name" value="GIY-YIG"/>
    <property type="match status" value="1"/>
</dbReference>
<dbReference type="EMBL" id="PEZZ01000043">
    <property type="protein sequence ID" value="PIS04656.1"/>
    <property type="molecule type" value="Genomic_DNA"/>
</dbReference>
<name>A0A2H0W003_9BACT</name>
<dbReference type="AlphaFoldDB" id="A0A2H0W003"/>
<evidence type="ECO:0000313" key="3">
    <source>
        <dbReference type="EMBL" id="PIS04656.1"/>
    </source>
</evidence>
<accession>A0A2H0W003</accession>
<feature type="domain" description="GIY-YIG" evidence="2">
    <location>
        <begin position="1"/>
        <end position="78"/>
    </location>
</feature>
<dbReference type="InterPro" id="IPR035901">
    <property type="entry name" value="GIY-YIG_endonuc_sf"/>
</dbReference>
<dbReference type="SUPFAM" id="SSF82771">
    <property type="entry name" value="GIY-YIG endonuclease"/>
    <property type="match status" value="1"/>
</dbReference>
<evidence type="ECO:0000259" key="2">
    <source>
        <dbReference type="PROSITE" id="PS50164"/>
    </source>
</evidence>